<feature type="transmembrane region" description="Helical" evidence="1">
    <location>
        <begin position="48"/>
        <end position="68"/>
    </location>
</feature>
<dbReference type="Pfam" id="PF04536">
    <property type="entry name" value="TPM_phosphatase"/>
    <property type="match status" value="1"/>
</dbReference>
<dbReference type="OrthoDB" id="9786161at2"/>
<proteinExistence type="predicted"/>
<accession>A0A1M5XHN5</accession>
<dbReference type="EMBL" id="FQWQ01000006">
    <property type="protein sequence ID" value="SHH99330.1"/>
    <property type="molecule type" value="Genomic_DNA"/>
</dbReference>
<dbReference type="RefSeq" id="WP_073143028.1">
    <property type="nucleotide sequence ID" value="NZ_FQWQ01000006.1"/>
</dbReference>
<dbReference type="PANTHER" id="PTHR30373:SF8">
    <property type="entry name" value="BLL7265 PROTEIN"/>
    <property type="match status" value="1"/>
</dbReference>
<dbReference type="AlphaFoldDB" id="A0A1M5XHN5"/>
<dbReference type="Gene3D" id="3.10.310.50">
    <property type="match status" value="1"/>
</dbReference>
<evidence type="ECO:0000313" key="3">
    <source>
        <dbReference type="EMBL" id="SHH99330.1"/>
    </source>
</evidence>
<keyword evidence="1" id="KW-0472">Membrane</keyword>
<feature type="domain" description="TPM" evidence="2">
    <location>
        <begin position="118"/>
        <end position="195"/>
    </location>
</feature>
<keyword evidence="4" id="KW-1185">Reference proteome</keyword>
<dbReference type="STRING" id="947013.SAMN04488109_6571"/>
<dbReference type="InterPro" id="IPR007621">
    <property type="entry name" value="TPM_dom"/>
</dbReference>
<reference evidence="3 4" key="1">
    <citation type="submission" date="2016-11" db="EMBL/GenBank/DDBJ databases">
        <authorList>
            <person name="Jaros S."/>
            <person name="Januszkiewicz K."/>
            <person name="Wedrychowicz H."/>
        </authorList>
    </citation>
    <scope>NUCLEOTIDE SEQUENCE [LARGE SCALE GENOMIC DNA]</scope>
    <source>
        <strain evidence="3 4">DSM 24574</strain>
    </source>
</reference>
<gene>
    <name evidence="3" type="ORF">SAMN04488109_6571</name>
</gene>
<feature type="transmembrane region" description="Helical" evidence="1">
    <location>
        <begin position="80"/>
        <end position="100"/>
    </location>
</feature>
<evidence type="ECO:0000256" key="1">
    <source>
        <dbReference type="SAM" id="Phobius"/>
    </source>
</evidence>
<keyword evidence="1" id="KW-0812">Transmembrane</keyword>
<dbReference type="Proteomes" id="UP000184212">
    <property type="component" value="Unassembled WGS sequence"/>
</dbReference>
<evidence type="ECO:0000259" key="2">
    <source>
        <dbReference type="Pfam" id="PF04536"/>
    </source>
</evidence>
<protein>
    <submittedName>
        <fullName evidence="3">Putative membrane protein</fullName>
    </submittedName>
</protein>
<keyword evidence="1" id="KW-1133">Transmembrane helix</keyword>
<organism evidence="3 4">
    <name type="scientific">Chryseolinea serpens</name>
    <dbReference type="NCBI Taxonomy" id="947013"/>
    <lineage>
        <taxon>Bacteria</taxon>
        <taxon>Pseudomonadati</taxon>
        <taxon>Bacteroidota</taxon>
        <taxon>Cytophagia</taxon>
        <taxon>Cytophagales</taxon>
        <taxon>Fulvivirgaceae</taxon>
        <taxon>Chryseolinea</taxon>
    </lineage>
</organism>
<name>A0A1M5XHN5_9BACT</name>
<dbReference type="PANTHER" id="PTHR30373">
    <property type="entry name" value="UPF0603 PROTEIN YGCG"/>
    <property type="match status" value="1"/>
</dbReference>
<sequence>MKIKERFSDQDLQRIKTAVKDAENSISGEIVPVIVERSGQYMTANYKAAIVGGSLAFILMIILDRYIISDYSNTLFYDPVFIFFVVILGGLVGGLLPNFVEGLKRQLVGQVQLDQVTRQRAETAFLEEEVFNTKHRTGIMIFISFFEHEVIVMADRGISKVVEQKQWDKIVADLVGQIRDGKIVEGLEAGIKRCGEILLEKGFHKADDDVNELSDDLRID</sequence>
<evidence type="ECO:0000313" key="4">
    <source>
        <dbReference type="Proteomes" id="UP000184212"/>
    </source>
</evidence>